<organism evidence="2 3">
    <name type="scientific">Parapedobacter pyrenivorans</name>
    <dbReference type="NCBI Taxonomy" id="1305674"/>
    <lineage>
        <taxon>Bacteria</taxon>
        <taxon>Pseudomonadati</taxon>
        <taxon>Bacteroidota</taxon>
        <taxon>Sphingobacteriia</taxon>
        <taxon>Sphingobacteriales</taxon>
        <taxon>Sphingobacteriaceae</taxon>
        <taxon>Parapedobacter</taxon>
    </lineage>
</organism>
<dbReference type="Gene3D" id="2.20.110.10">
    <property type="entry name" value="Histone H3 K4-specific methyltransferase SET7/9 N-terminal domain"/>
    <property type="match status" value="1"/>
</dbReference>
<evidence type="ECO:0000313" key="2">
    <source>
        <dbReference type="EMBL" id="GGH01221.1"/>
    </source>
</evidence>
<dbReference type="EMBL" id="BMER01000005">
    <property type="protein sequence ID" value="GGH01221.1"/>
    <property type="molecule type" value="Genomic_DNA"/>
</dbReference>
<reference evidence="2" key="2">
    <citation type="submission" date="2020-09" db="EMBL/GenBank/DDBJ databases">
        <authorList>
            <person name="Sun Q."/>
            <person name="Zhou Y."/>
        </authorList>
    </citation>
    <scope>NUCLEOTIDE SEQUENCE</scope>
    <source>
        <strain evidence="2">CGMCC 1.12195</strain>
    </source>
</reference>
<accession>A0A917I0D3</accession>
<dbReference type="Pfam" id="PF07661">
    <property type="entry name" value="MORN_2"/>
    <property type="match status" value="2"/>
</dbReference>
<gene>
    <name evidence="2" type="ORF">GCM10007415_41620</name>
</gene>
<name>A0A917I0D3_9SPHI</name>
<evidence type="ECO:0008006" key="4">
    <source>
        <dbReference type="Google" id="ProtNLM"/>
    </source>
</evidence>
<dbReference type="SUPFAM" id="SSF82185">
    <property type="entry name" value="Histone H3 K4-specific methyltransferase SET7/9 N-terminal domain"/>
    <property type="match status" value="1"/>
</dbReference>
<feature type="chain" id="PRO_5037288075" description="MORN repeat variant" evidence="1">
    <location>
        <begin position="20"/>
        <end position="374"/>
    </location>
</feature>
<dbReference type="InterPro" id="IPR011652">
    <property type="entry name" value="MORN_2"/>
</dbReference>
<feature type="signal peptide" evidence="1">
    <location>
        <begin position="1"/>
        <end position="19"/>
    </location>
</feature>
<proteinExistence type="predicted"/>
<dbReference type="Proteomes" id="UP000660862">
    <property type="component" value="Unassembled WGS sequence"/>
</dbReference>
<sequence length="374" mass="43419">MKLRLLISLLLIIPSLALANDLDSMVRKAVFYEKVSDDITRFFYDDHYYLVDKHCQFKTIERVGQYNFQQQQFIGEFTDFDSRGRAILKGNFRDGRKEGDFKAYHPNGQLKWEVSYVQDAPHGLWKFYYPDGMPLLEVIYDNGERRILNFWDQHGRQRVTNGNGRYEFGVAADGYNEFGYVRYNRKGKIVDGRAHGNWGIDYVFADGKKQNAGYEFYQHGKFVQGYEIYSDEEFADAPRYDILPLEVFIRAEAMIAKGCTIDENTGFTGYLSEYLENWFEGEVSEIPDPLTIEFTVTVKKNGEPGSIEPKTTFGTKRYADLLLEGLSLLAFWFPSYANGEYIEDKLTVTAEVFPDVIAHKLRFFDVTIQREKGM</sequence>
<dbReference type="RefSeq" id="WP_188508025.1">
    <property type="nucleotide sequence ID" value="NZ_BMER01000005.1"/>
</dbReference>
<evidence type="ECO:0000256" key="1">
    <source>
        <dbReference type="SAM" id="SignalP"/>
    </source>
</evidence>
<comment type="caution">
    <text evidence="2">The sequence shown here is derived from an EMBL/GenBank/DDBJ whole genome shotgun (WGS) entry which is preliminary data.</text>
</comment>
<dbReference type="AlphaFoldDB" id="A0A917I0D3"/>
<protein>
    <recommendedName>
        <fullName evidence="4">MORN repeat variant</fullName>
    </recommendedName>
</protein>
<keyword evidence="3" id="KW-1185">Reference proteome</keyword>
<keyword evidence="1" id="KW-0732">Signal</keyword>
<reference evidence="2" key="1">
    <citation type="journal article" date="2014" name="Int. J. Syst. Evol. Microbiol.">
        <title>Complete genome sequence of Corynebacterium casei LMG S-19264T (=DSM 44701T), isolated from a smear-ripened cheese.</title>
        <authorList>
            <consortium name="US DOE Joint Genome Institute (JGI-PGF)"/>
            <person name="Walter F."/>
            <person name="Albersmeier A."/>
            <person name="Kalinowski J."/>
            <person name="Ruckert C."/>
        </authorList>
    </citation>
    <scope>NUCLEOTIDE SEQUENCE</scope>
    <source>
        <strain evidence="2">CGMCC 1.12195</strain>
    </source>
</reference>
<evidence type="ECO:0000313" key="3">
    <source>
        <dbReference type="Proteomes" id="UP000660862"/>
    </source>
</evidence>